<reference evidence="2 3" key="1">
    <citation type="submission" date="2024-01" db="EMBL/GenBank/DDBJ databases">
        <title>The genomes of 5 underutilized Papilionoideae crops provide insights into root nodulation and disease resistanc.</title>
        <authorList>
            <person name="Jiang F."/>
        </authorList>
    </citation>
    <scope>NUCLEOTIDE SEQUENCE [LARGE SCALE GENOMIC DNA]</scope>
    <source>
        <strain evidence="2">LVBAO_FW01</strain>
        <tissue evidence="2">Leaves</tissue>
    </source>
</reference>
<keyword evidence="3" id="KW-1185">Reference proteome</keyword>
<dbReference type="AlphaFoldDB" id="A0AAN9MVF7"/>
<name>A0AAN9MVF7_CANGL</name>
<dbReference type="Proteomes" id="UP001367508">
    <property type="component" value="Unassembled WGS sequence"/>
</dbReference>
<gene>
    <name evidence="2" type="ORF">VNO77_03837</name>
</gene>
<evidence type="ECO:0000313" key="2">
    <source>
        <dbReference type="EMBL" id="KAK7361755.1"/>
    </source>
</evidence>
<evidence type="ECO:0000313" key="3">
    <source>
        <dbReference type="Proteomes" id="UP001367508"/>
    </source>
</evidence>
<comment type="caution">
    <text evidence="2">The sequence shown here is derived from an EMBL/GenBank/DDBJ whole genome shotgun (WGS) entry which is preliminary data.</text>
</comment>
<protein>
    <submittedName>
        <fullName evidence="2">Uncharacterized protein</fullName>
    </submittedName>
</protein>
<evidence type="ECO:0000256" key="1">
    <source>
        <dbReference type="SAM" id="MobiDB-lite"/>
    </source>
</evidence>
<organism evidence="2 3">
    <name type="scientific">Canavalia gladiata</name>
    <name type="common">Sword bean</name>
    <name type="synonym">Dolichos gladiatus</name>
    <dbReference type="NCBI Taxonomy" id="3824"/>
    <lineage>
        <taxon>Eukaryota</taxon>
        <taxon>Viridiplantae</taxon>
        <taxon>Streptophyta</taxon>
        <taxon>Embryophyta</taxon>
        <taxon>Tracheophyta</taxon>
        <taxon>Spermatophyta</taxon>
        <taxon>Magnoliopsida</taxon>
        <taxon>eudicotyledons</taxon>
        <taxon>Gunneridae</taxon>
        <taxon>Pentapetalae</taxon>
        <taxon>rosids</taxon>
        <taxon>fabids</taxon>
        <taxon>Fabales</taxon>
        <taxon>Fabaceae</taxon>
        <taxon>Papilionoideae</taxon>
        <taxon>50 kb inversion clade</taxon>
        <taxon>NPAAA clade</taxon>
        <taxon>indigoferoid/millettioid clade</taxon>
        <taxon>Phaseoleae</taxon>
        <taxon>Canavalia</taxon>
    </lineage>
</organism>
<feature type="region of interest" description="Disordered" evidence="1">
    <location>
        <begin position="62"/>
        <end position="83"/>
    </location>
</feature>
<feature type="compositionally biased region" description="Basic and acidic residues" evidence="1">
    <location>
        <begin position="62"/>
        <end position="73"/>
    </location>
</feature>
<accession>A0AAN9MVF7</accession>
<sequence>MGFDKMGSCKSMYTRDYAKMAIASRVGPIAFCRLVACPVAVAFRVTYRSLILQVGPALANWKNEERSKEERRPSPGPLDKTSQADSLAKYGCSNGIHPNTNTTSPLGLWVSVLNDLGSKDFSYFELNIGMVIEEGPFDSSPIVTKGCSAWTRTKFAQKSTEYLSDERPLLGMDITILIAKVKSQPKYHQIYFGLGMDIPNAINSVSCALGQFASSTHCLTYGSRNLLCFDPPSHPSLIQVKQPHICPITAELASVGPLRTCPLMHFLRFGI</sequence>
<dbReference type="EMBL" id="JAYMYQ010000001">
    <property type="protein sequence ID" value="KAK7361755.1"/>
    <property type="molecule type" value="Genomic_DNA"/>
</dbReference>
<proteinExistence type="predicted"/>